<reference evidence="2 3" key="1">
    <citation type="journal article" date="2016" name="ISME J.">
        <title>Chasing the elusive Euryarchaeota class WSA2: genomes reveal a uniquely fastidious methyl-reducing methanogen.</title>
        <authorList>
            <person name="Nobu M.K."/>
            <person name="Narihiro T."/>
            <person name="Kuroda K."/>
            <person name="Mei R."/>
            <person name="Liu W.T."/>
        </authorList>
    </citation>
    <scope>NUCLEOTIDE SEQUENCE [LARGE SCALE GENOMIC DNA]</scope>
    <source>
        <strain evidence="1">ADurb1013_Bin02101</strain>
        <strain evidence="2">ADurb1213_Bin02801</strain>
    </source>
</reference>
<dbReference type="AlphaFoldDB" id="A0A150JFH6"/>
<comment type="caution">
    <text evidence="2">The sequence shown here is derived from an EMBL/GenBank/DDBJ whole genome shotgun (WGS) entry which is preliminary data.</text>
</comment>
<name>A0A150JFH6_9EURY</name>
<accession>A0A150JFH6</accession>
<organism evidence="2">
    <name type="scientific">Candidatus Methanofastidiosum methylothiophilum</name>
    <dbReference type="NCBI Taxonomy" id="1705564"/>
    <lineage>
        <taxon>Archaea</taxon>
        <taxon>Methanobacteriati</taxon>
        <taxon>Methanobacteriota</taxon>
        <taxon>Stenosarchaea group</taxon>
        <taxon>Candidatus Methanofastidiosia</taxon>
        <taxon>Candidatus Methanofastidiosales</taxon>
        <taxon>Candidatus Methanofastidiosaceae</taxon>
        <taxon>Candidatus Methanofastidiosum</taxon>
    </lineage>
</organism>
<dbReference type="Proteomes" id="UP000092420">
    <property type="component" value="Unassembled WGS sequence"/>
</dbReference>
<dbReference type="EMBL" id="LNJE01000015">
    <property type="protein sequence ID" value="KYC56898.1"/>
    <property type="molecule type" value="Genomic_DNA"/>
</dbReference>
<evidence type="ECO:0000313" key="1">
    <source>
        <dbReference type="EMBL" id="KYC54255.1"/>
    </source>
</evidence>
<proteinExistence type="predicted"/>
<accession>A0A150JIH0</accession>
<evidence type="ECO:0000313" key="2">
    <source>
        <dbReference type="EMBL" id="KYC56898.1"/>
    </source>
</evidence>
<evidence type="ECO:0000313" key="3">
    <source>
        <dbReference type="Proteomes" id="UP000092420"/>
    </source>
</evidence>
<dbReference type="EMBL" id="LNJB01000015">
    <property type="protein sequence ID" value="KYC54255.1"/>
    <property type="molecule type" value="Genomic_DNA"/>
</dbReference>
<gene>
    <name evidence="1" type="ORF">AN188_01145</name>
    <name evidence="2" type="ORF">APG09_01224</name>
</gene>
<sequence>MTNYEKDNSCFDKLVVCCKHFGIASVLGKSGGPDNFGYIFIDSNDDPSLKNHYPWIEIKDTGTKITSWDTGGCDDGYKTGIPLGFDFRYYGNNYNKVNIMTNGWINFATPDTWYPSSPFPTSDSYVDPISLFGRDIYPCCSDSGVYYETLIKNGGKIFVVEYFQVPKCCDCNNERYTVQLQLHEGSNNIIFLYKTTHTYTPYIGIEGKNQTDGLTYMLNQNPGDGTVILFNYPGSPRYPQSGVLPIDNILKILKKNKDKE</sequence>
<protein>
    <submittedName>
        <fullName evidence="2">Uncharacterized protein</fullName>
    </submittedName>
</protein>
<accession>A0A150JAR1</accession>